<feature type="compositionally biased region" description="Basic and acidic residues" evidence="2">
    <location>
        <begin position="394"/>
        <end position="408"/>
    </location>
</feature>
<dbReference type="RefSeq" id="WP_344090600.1">
    <property type="nucleotide sequence ID" value="NZ_BAAAHB010000029.1"/>
</dbReference>
<dbReference type="PANTHER" id="PTHR32305">
    <property type="match status" value="1"/>
</dbReference>
<dbReference type="Proteomes" id="UP001499895">
    <property type="component" value="Unassembled WGS sequence"/>
</dbReference>
<feature type="compositionally biased region" description="Low complexity" evidence="2">
    <location>
        <begin position="368"/>
        <end position="388"/>
    </location>
</feature>
<dbReference type="PRINTS" id="PR00394">
    <property type="entry name" value="RHSPROTEIN"/>
</dbReference>
<dbReference type="Pfam" id="PF20148">
    <property type="entry name" value="DUF6531"/>
    <property type="match status" value="1"/>
</dbReference>
<sequence length="1550" mass="168835">MDWLNKFDKLGEKAEHLKDAAQKKLGEGIEWAGHKGGDALDGLGLHRAADAVDDWADRTASDLGAAVGEQQLGETEEADELVHGDAKRIEAVAKHLKGFQAAFDTAHSGMQKVDPSQWKGQGSEAFTKKFASHAPQWARAADSCEEAAAALSAYAHTVTWAQAQAKEAVRLYKRGKEAHKKALEAYRKEAAVFDAKLKAGQDPGSRPCQAVDAGDADREEAERILKEARKQRNTAAATARAKIDKAVRLAPEKPAFSDRLAGSAKDTVQARQIEAIHLAGGAVRSVTDVARFARGVNPLDPYNVTHPAAYAQHVSDTAANLTSLGAHPGRIPAAIVGDGWGSDPSEAKGRLAGNVAMALATGGGSAASAGGRAAARGAGKGAQGAAERGAARTHVSDGPKEVSRGKEAKVCKEDPVDVATGRMLLPQTDVVLPGALPLVFTRQFESSYRAGGWFGPTWASTADQRLEIDSTGVVLVREDGVLLSYPHPAPGVPTLPAEGARWPLTVDADGTYAVTDPAGGRTWRFRPYDDGLALLDELTDHNGHRITFDYDATGTPTGIIHDAGHHLRITTEAGRITALHLAGAGRGGVDAELVRYEYTDGHLTGVVNSSGLPLQFDYDELGRITSWTDRNGSSFSYTYDGQHRCVAQGGTEGHLRSRFDYDGADPDSGLRVTTLTSSLGRVSRFLIDDDLMVVAEVDPSGAVTRSEWSRHHRLLSRTDPLGRRTEFRYDEAGRITAVVRPDGRVAAASYGAQGRPETVTSPDGSVWRQTYDAAGNRTSATDPTGAVTRYGYDDHGHPASVTDALGGTTRVRCDRAGLPVEVTDPLGAVTTYRRDAFGRITTVIDALGATTRLSWTTEGKLARRIDPDGSEQTWTYDGEGNCTRYVDALGGVTTYEYTHFDLLTARTDPDGVRYEFTHDTDLRLTDVTNPQGLRWSYAYDAAGRLAAETDFDGRTLTYAHDPAGQLVARTDALGRTVSYEHDVLGRVVRKDADGVPTTYAYDPAGRLLEASGPDATVVYSRDRLGRPKSETCDGRTLTFAYDELGRRTRRTTPTGAVSRWTYDAAGRRTSLTASGHTFAMEHDAVGREIARHFGESLTLTHAWEPTGRLGSQTLTDGRSGEFQSRAYTYRRDGHVTSADDRTFELDAAGRVTSVEAPGWSERYAYDAAGNQTEATWPPDHPGAEAQGSRTYTGTRITRAGGVRYAHDALGRVVLRQKTRLSRKPDTWRYEWDAEDRLTSVVTPDGTRWRYRYDPLGRRIAKERLSGPSGEVVERVDFTWDGATLIEQTTTSTAFPNPVTLTWDHDGLHPLSQTERIAAAEAPQKEIDSRFFAIVTDLIGTPTELVDESGEIAWRARSTLWGQTAWPANSTAYTPLRFPGQYFDPETGLHYNFHRHYDPETARYTTPDPLGLAPAPNPATYVHNPLTWADPLGLSGCPPLDNGDEVSLYKAPSRGTGQYHHDNGYLEKDFPGGPHDPYADGKAYFAKDRELAENYAKHYGEGVIEVRIPTTEYAQHFQKFEYPYEGGPLTELPIPNKHLEKLNEYPREWHR</sequence>
<dbReference type="InterPro" id="IPR045351">
    <property type="entry name" value="DUF6531"/>
</dbReference>
<evidence type="ECO:0000256" key="2">
    <source>
        <dbReference type="SAM" id="MobiDB-lite"/>
    </source>
</evidence>
<evidence type="ECO:0008006" key="8">
    <source>
        <dbReference type="Google" id="ProtNLM"/>
    </source>
</evidence>
<feature type="coiled-coil region" evidence="1">
    <location>
        <begin position="211"/>
        <end position="238"/>
    </location>
</feature>
<dbReference type="PANTHER" id="PTHR32305:SF15">
    <property type="entry name" value="PROTEIN RHSA-RELATED"/>
    <property type="match status" value="1"/>
</dbReference>
<dbReference type="InterPro" id="IPR001826">
    <property type="entry name" value="RHS"/>
</dbReference>
<dbReference type="EMBL" id="BAAAHB010000029">
    <property type="protein sequence ID" value="GAA0466283.1"/>
    <property type="molecule type" value="Genomic_DNA"/>
</dbReference>
<evidence type="ECO:0000313" key="7">
    <source>
        <dbReference type="Proteomes" id="UP001499895"/>
    </source>
</evidence>
<dbReference type="Pfam" id="PF21725">
    <property type="entry name" value="T7SS_signal"/>
    <property type="match status" value="1"/>
</dbReference>
<keyword evidence="7" id="KW-1185">Reference proteome</keyword>
<feature type="domain" description="DUF6531" evidence="4">
    <location>
        <begin position="414"/>
        <end position="485"/>
    </location>
</feature>
<accession>A0ABN1A360</accession>
<evidence type="ECO:0000259" key="5">
    <source>
        <dbReference type="Pfam" id="PF21725"/>
    </source>
</evidence>
<feature type="domain" description="RHS protein conserved region" evidence="3">
    <location>
        <begin position="1333"/>
        <end position="1364"/>
    </location>
</feature>
<reference evidence="6 7" key="1">
    <citation type="journal article" date="2019" name="Int. J. Syst. Evol. Microbiol.">
        <title>The Global Catalogue of Microorganisms (GCM) 10K type strain sequencing project: providing services to taxonomists for standard genome sequencing and annotation.</title>
        <authorList>
            <consortium name="The Broad Institute Genomics Platform"/>
            <consortium name="The Broad Institute Genome Sequencing Center for Infectious Disease"/>
            <person name="Wu L."/>
            <person name="Ma J."/>
        </authorList>
    </citation>
    <scope>NUCLEOTIDE SEQUENCE [LARGE SCALE GENOMIC DNA]</scope>
    <source>
        <strain evidence="6 7">JCM 10649</strain>
    </source>
</reference>
<dbReference type="Pfam" id="PF03527">
    <property type="entry name" value="RHS"/>
    <property type="match status" value="1"/>
</dbReference>
<dbReference type="InterPro" id="IPR049082">
    <property type="entry name" value="T7SS_signal"/>
</dbReference>
<evidence type="ECO:0000256" key="1">
    <source>
        <dbReference type="SAM" id="Coils"/>
    </source>
</evidence>
<feature type="domain" description="Putative T7SS secretion signal" evidence="5">
    <location>
        <begin position="15"/>
        <end position="254"/>
    </location>
</feature>
<dbReference type="InterPro" id="IPR031325">
    <property type="entry name" value="RHS_repeat"/>
</dbReference>
<dbReference type="Gene3D" id="2.180.10.10">
    <property type="entry name" value="RHS repeat-associated core"/>
    <property type="match status" value="3"/>
</dbReference>
<gene>
    <name evidence="6" type="ORF">GCM10009544_30700</name>
</gene>
<keyword evidence="1" id="KW-0175">Coiled coil</keyword>
<feature type="region of interest" description="Disordered" evidence="2">
    <location>
        <begin position="368"/>
        <end position="408"/>
    </location>
</feature>
<comment type="caution">
    <text evidence="6">The sequence shown here is derived from an EMBL/GenBank/DDBJ whole genome shotgun (WGS) entry which is preliminary data.</text>
</comment>
<dbReference type="NCBIfam" id="TIGR01643">
    <property type="entry name" value="YD_repeat_2x"/>
    <property type="match status" value="13"/>
</dbReference>
<dbReference type="NCBIfam" id="TIGR03696">
    <property type="entry name" value="Rhs_assc_core"/>
    <property type="match status" value="1"/>
</dbReference>
<dbReference type="InterPro" id="IPR022385">
    <property type="entry name" value="Rhs_assc_core"/>
</dbReference>
<proteinExistence type="predicted"/>
<evidence type="ECO:0000259" key="3">
    <source>
        <dbReference type="Pfam" id="PF03527"/>
    </source>
</evidence>
<name>A0ABN1A360_9ACTN</name>
<dbReference type="Pfam" id="PF05593">
    <property type="entry name" value="RHS_repeat"/>
    <property type="match status" value="10"/>
</dbReference>
<evidence type="ECO:0000313" key="6">
    <source>
        <dbReference type="EMBL" id="GAA0466283.1"/>
    </source>
</evidence>
<dbReference type="InterPro" id="IPR050708">
    <property type="entry name" value="T6SS_VgrG/RHS"/>
</dbReference>
<evidence type="ECO:0000259" key="4">
    <source>
        <dbReference type="Pfam" id="PF20148"/>
    </source>
</evidence>
<protein>
    <recommendedName>
        <fullName evidence="8">Type IV secretion protein Rhs</fullName>
    </recommendedName>
</protein>
<dbReference type="InterPro" id="IPR006530">
    <property type="entry name" value="YD"/>
</dbReference>
<organism evidence="6 7">
    <name type="scientific">Streptomyces stramineus</name>
    <dbReference type="NCBI Taxonomy" id="173861"/>
    <lineage>
        <taxon>Bacteria</taxon>
        <taxon>Bacillati</taxon>
        <taxon>Actinomycetota</taxon>
        <taxon>Actinomycetes</taxon>
        <taxon>Kitasatosporales</taxon>
        <taxon>Streptomycetaceae</taxon>
        <taxon>Streptomyces</taxon>
    </lineage>
</organism>